<gene>
    <name evidence="12" type="ORF">DWX41_07500</name>
</gene>
<keyword evidence="7 10" id="KW-1133">Transmembrane helix</keyword>
<name>A0A3E2WYZ0_9FIRM</name>
<dbReference type="InterPro" id="IPR050366">
    <property type="entry name" value="BP-dependent_transpt_permease"/>
</dbReference>
<evidence type="ECO:0000256" key="10">
    <source>
        <dbReference type="RuleBase" id="RU363032"/>
    </source>
</evidence>
<evidence type="ECO:0000259" key="11">
    <source>
        <dbReference type="PROSITE" id="PS50928"/>
    </source>
</evidence>
<dbReference type="SUPFAM" id="SSF161098">
    <property type="entry name" value="MetI-like"/>
    <property type="match status" value="1"/>
</dbReference>
<dbReference type="Pfam" id="PF00528">
    <property type="entry name" value="BPD_transp_1"/>
    <property type="match status" value="1"/>
</dbReference>
<organism evidence="12 13">
    <name type="scientific">Hungatella hathewayi</name>
    <dbReference type="NCBI Taxonomy" id="154046"/>
    <lineage>
        <taxon>Bacteria</taxon>
        <taxon>Bacillati</taxon>
        <taxon>Bacillota</taxon>
        <taxon>Clostridia</taxon>
        <taxon>Lachnospirales</taxon>
        <taxon>Lachnospiraceae</taxon>
        <taxon>Hungatella</taxon>
    </lineage>
</organism>
<reference evidence="12 13" key="1">
    <citation type="submission" date="2018-08" db="EMBL/GenBank/DDBJ databases">
        <title>A genome reference for cultivated species of the human gut microbiota.</title>
        <authorList>
            <person name="Zou Y."/>
            <person name="Xue W."/>
            <person name="Luo G."/>
        </authorList>
    </citation>
    <scope>NUCLEOTIDE SEQUENCE [LARGE SCALE GENOMIC DNA]</scope>
    <source>
        <strain evidence="12 13">AF19-21</strain>
    </source>
</reference>
<sequence length="306" mass="32895">MCMAGSTCKEGLPMKKTIYQRQPLSVCQPDNSPAGFKKKLNPYVLTGGILLAALILLALLVPALSPYSYETQNVEIQNAGSSLQHLFGTDKFGRDLFVRVWYGTRISLLVGAGSALFCGVIGILYGSIAGYAGQKTDMLMMRLADIIDAIPSLLYVILIMLVLGANVGSILLGICISGWIDLARIVRGEVMRLKEREFCVAARMAGAGTVRVLRKHLLPNAAGPVIVNITFQIPKAIFTEAFLSFVGVGIAAPVASLGTLIQDARSQMQVYPSQMFYPIAVLCILILSVNLIGAGLERASRLEEEG</sequence>
<dbReference type="Gene3D" id="1.10.3720.10">
    <property type="entry name" value="MetI-like"/>
    <property type="match status" value="1"/>
</dbReference>
<dbReference type="InterPro" id="IPR025966">
    <property type="entry name" value="OppC_N"/>
</dbReference>
<evidence type="ECO:0000256" key="9">
    <source>
        <dbReference type="ARBA" id="ARBA00024202"/>
    </source>
</evidence>
<feature type="transmembrane region" description="Helical" evidence="10">
    <location>
        <begin position="43"/>
        <end position="64"/>
    </location>
</feature>
<dbReference type="GO" id="GO:0015031">
    <property type="term" value="P:protein transport"/>
    <property type="evidence" value="ECO:0007669"/>
    <property type="project" value="UniProtKB-KW"/>
</dbReference>
<dbReference type="PROSITE" id="PS50928">
    <property type="entry name" value="ABC_TM1"/>
    <property type="match status" value="1"/>
</dbReference>
<evidence type="ECO:0000313" key="12">
    <source>
        <dbReference type="EMBL" id="RGC32912.1"/>
    </source>
</evidence>
<accession>A0A3E2WYZ0</accession>
<dbReference type="CDD" id="cd06261">
    <property type="entry name" value="TM_PBP2"/>
    <property type="match status" value="1"/>
</dbReference>
<feature type="transmembrane region" description="Helical" evidence="10">
    <location>
        <begin position="143"/>
        <end position="163"/>
    </location>
</feature>
<evidence type="ECO:0000256" key="4">
    <source>
        <dbReference type="ARBA" id="ARBA00022692"/>
    </source>
</evidence>
<keyword evidence="6" id="KW-0653">Protein transport</keyword>
<keyword evidence="3" id="KW-1003">Cell membrane</keyword>
<dbReference type="GO" id="GO:0015833">
    <property type="term" value="P:peptide transport"/>
    <property type="evidence" value="ECO:0007669"/>
    <property type="project" value="UniProtKB-KW"/>
</dbReference>
<dbReference type="InterPro" id="IPR000515">
    <property type="entry name" value="MetI-like"/>
</dbReference>
<evidence type="ECO:0000256" key="6">
    <source>
        <dbReference type="ARBA" id="ARBA00022927"/>
    </source>
</evidence>
<evidence type="ECO:0000256" key="1">
    <source>
        <dbReference type="ARBA" id="ARBA00004651"/>
    </source>
</evidence>
<proteinExistence type="inferred from homology"/>
<comment type="caution">
    <text evidence="12">The sequence shown here is derived from an EMBL/GenBank/DDBJ whole genome shotgun (WGS) entry which is preliminary data.</text>
</comment>
<dbReference type="GO" id="GO:0055085">
    <property type="term" value="P:transmembrane transport"/>
    <property type="evidence" value="ECO:0007669"/>
    <property type="project" value="InterPro"/>
</dbReference>
<feature type="domain" description="ABC transmembrane type-1" evidence="11">
    <location>
        <begin position="104"/>
        <end position="293"/>
    </location>
</feature>
<evidence type="ECO:0000256" key="7">
    <source>
        <dbReference type="ARBA" id="ARBA00022989"/>
    </source>
</evidence>
<dbReference type="GO" id="GO:0005886">
    <property type="term" value="C:plasma membrane"/>
    <property type="evidence" value="ECO:0007669"/>
    <property type="project" value="UniProtKB-SubCell"/>
</dbReference>
<dbReference type="PANTHER" id="PTHR43386:SF24">
    <property type="entry name" value="OLIGOPEPTIDE TRANSPORT SYSTEM PERMEASE PROTEIN AMID"/>
    <property type="match status" value="1"/>
</dbReference>
<comment type="subcellular location">
    <subcellularLocation>
        <location evidence="1 10">Cell membrane</location>
        <topology evidence="1 10">Multi-pass membrane protein</topology>
    </subcellularLocation>
</comment>
<evidence type="ECO:0000256" key="3">
    <source>
        <dbReference type="ARBA" id="ARBA00022475"/>
    </source>
</evidence>
<keyword evidence="4 10" id="KW-0812">Transmembrane</keyword>
<evidence type="ECO:0000256" key="2">
    <source>
        <dbReference type="ARBA" id="ARBA00022448"/>
    </source>
</evidence>
<dbReference type="Pfam" id="PF12911">
    <property type="entry name" value="OppC_N"/>
    <property type="match status" value="1"/>
</dbReference>
<keyword evidence="2 10" id="KW-0813">Transport</keyword>
<dbReference type="PANTHER" id="PTHR43386">
    <property type="entry name" value="OLIGOPEPTIDE TRANSPORT SYSTEM PERMEASE PROTEIN APPC"/>
    <property type="match status" value="1"/>
</dbReference>
<comment type="similarity">
    <text evidence="9">Belongs to the binding-protein-dependent transport system permease family. OppBC subfamily.</text>
</comment>
<dbReference type="InterPro" id="IPR035906">
    <property type="entry name" value="MetI-like_sf"/>
</dbReference>
<dbReference type="AlphaFoldDB" id="A0A3E2WYZ0"/>
<evidence type="ECO:0000256" key="8">
    <source>
        <dbReference type="ARBA" id="ARBA00023136"/>
    </source>
</evidence>
<dbReference type="EMBL" id="QVIA01000007">
    <property type="protein sequence ID" value="RGC32912.1"/>
    <property type="molecule type" value="Genomic_DNA"/>
</dbReference>
<evidence type="ECO:0000313" key="13">
    <source>
        <dbReference type="Proteomes" id="UP000261111"/>
    </source>
</evidence>
<protein>
    <submittedName>
        <fullName evidence="12">ABC transporter permease</fullName>
    </submittedName>
</protein>
<keyword evidence="8 10" id="KW-0472">Membrane</keyword>
<keyword evidence="5" id="KW-0571">Peptide transport</keyword>
<evidence type="ECO:0000256" key="5">
    <source>
        <dbReference type="ARBA" id="ARBA00022856"/>
    </source>
</evidence>
<feature type="transmembrane region" description="Helical" evidence="10">
    <location>
        <begin position="106"/>
        <end position="131"/>
    </location>
</feature>
<feature type="transmembrane region" description="Helical" evidence="10">
    <location>
        <begin position="236"/>
        <end position="255"/>
    </location>
</feature>
<feature type="transmembrane region" description="Helical" evidence="10">
    <location>
        <begin position="275"/>
        <end position="296"/>
    </location>
</feature>
<dbReference type="Proteomes" id="UP000261111">
    <property type="component" value="Unassembled WGS sequence"/>
</dbReference>